<evidence type="ECO:0000313" key="3">
    <source>
        <dbReference type="Proteomes" id="UP000001876"/>
    </source>
</evidence>
<sequence length="526" mass="51217">MPASSAPSQTGVPPPRVSPGVPTPRDRDRLHLPPHGIAGGDADGTKPPPAFSFGTMPHGGGAGGPGGAHDGGDRGGPPKPNAPQPVGPKPHGASPPQGMPPPNTMAGLVPPGVNPQYALSQHMAAAAMMGKSPHPMGFPSHGFVAPHGGFPGGPGGFGPSAFSPPTPMSFPFGPRGPMGALVGGMGMPGPPGGMGPGVGGPGGPGGNAKIGVGVGGSIQGPSQPGPPPERRKSSAIRIVNPNTKEEVKGEVKAKPPTPPADASKLPIAADGSSKSSPDVAEKQTVAGGVPDGAGRPNAGASPPLAPPHGSYPVAVAPPGRIPILPAGAPQQSLGGSNPGKSSFAVGSPEVAASAAAQAHAYAQHAYAHERGMAAAMAAAGIPSAGSQPQAATKPPSGAQWLPSSTPSPPQEKNAAAAEGKPTPAAAEQGRIDAAMEGLSVDDTSQLQSQSRAPPRPPPGPPPVALAAASEPVPPAEEDHPKPFAPPETTTEEAKGPTPAKNDAKETAVVVAWDPPTEGAPPAGTTS</sequence>
<gene>
    <name evidence="2" type="ORF">MICPUCDRAFT_64212</name>
</gene>
<feature type="compositionally biased region" description="Polar residues" evidence="1">
    <location>
        <begin position="441"/>
        <end position="451"/>
    </location>
</feature>
<evidence type="ECO:0000256" key="1">
    <source>
        <dbReference type="SAM" id="MobiDB-lite"/>
    </source>
</evidence>
<feature type="compositionally biased region" description="Polar residues" evidence="1">
    <location>
        <begin position="329"/>
        <end position="340"/>
    </location>
</feature>
<feature type="region of interest" description="Disordered" evidence="1">
    <location>
        <begin position="384"/>
        <end position="526"/>
    </location>
</feature>
<feature type="compositionally biased region" description="Low complexity" evidence="1">
    <location>
        <begin position="414"/>
        <end position="427"/>
    </location>
</feature>
<feature type="compositionally biased region" description="Basic and acidic residues" evidence="1">
    <location>
        <begin position="243"/>
        <end position="253"/>
    </location>
</feature>
<dbReference type="RefSeq" id="XP_003056328.1">
    <property type="nucleotide sequence ID" value="XM_003056282.1"/>
</dbReference>
<feature type="non-terminal residue" evidence="2">
    <location>
        <position position="526"/>
    </location>
</feature>
<feature type="compositionally biased region" description="Pro residues" evidence="1">
    <location>
        <begin position="453"/>
        <end position="463"/>
    </location>
</feature>
<dbReference type="OMA" id="QHAYAHE"/>
<dbReference type="GeneID" id="9681669"/>
<dbReference type="Proteomes" id="UP000001876">
    <property type="component" value="Unassembled WGS sequence"/>
</dbReference>
<name>C1MK48_MICPC</name>
<protein>
    <submittedName>
        <fullName evidence="2">Predicted protein</fullName>
    </submittedName>
</protein>
<feature type="region of interest" description="Disordered" evidence="1">
    <location>
        <begin position="1"/>
        <end position="113"/>
    </location>
</feature>
<feature type="region of interest" description="Disordered" evidence="1">
    <location>
        <begin position="195"/>
        <end position="351"/>
    </location>
</feature>
<evidence type="ECO:0000313" key="2">
    <source>
        <dbReference type="EMBL" id="EEH59704.1"/>
    </source>
</evidence>
<dbReference type="AlphaFoldDB" id="C1MK48"/>
<reference evidence="2 3" key="1">
    <citation type="journal article" date="2009" name="Science">
        <title>Green evolution and dynamic adaptations revealed by genomes of the marine picoeukaryotes Micromonas.</title>
        <authorList>
            <person name="Worden A.Z."/>
            <person name="Lee J.H."/>
            <person name="Mock T."/>
            <person name="Rouze P."/>
            <person name="Simmons M.P."/>
            <person name="Aerts A.L."/>
            <person name="Allen A.E."/>
            <person name="Cuvelier M.L."/>
            <person name="Derelle E."/>
            <person name="Everett M.V."/>
            <person name="Foulon E."/>
            <person name="Grimwood J."/>
            <person name="Gundlach H."/>
            <person name="Henrissat B."/>
            <person name="Napoli C."/>
            <person name="McDonald S.M."/>
            <person name="Parker M.S."/>
            <person name="Rombauts S."/>
            <person name="Salamov A."/>
            <person name="Von Dassow P."/>
            <person name="Badger J.H."/>
            <person name="Coutinho P.M."/>
            <person name="Demir E."/>
            <person name="Dubchak I."/>
            <person name="Gentemann C."/>
            <person name="Eikrem W."/>
            <person name="Gready J.E."/>
            <person name="John U."/>
            <person name="Lanier W."/>
            <person name="Lindquist E.A."/>
            <person name="Lucas S."/>
            <person name="Mayer K.F."/>
            <person name="Moreau H."/>
            <person name="Not F."/>
            <person name="Otillar R."/>
            <person name="Panaud O."/>
            <person name="Pangilinan J."/>
            <person name="Paulsen I."/>
            <person name="Piegu B."/>
            <person name="Poliakov A."/>
            <person name="Robbens S."/>
            <person name="Schmutz J."/>
            <person name="Toulza E."/>
            <person name="Wyss T."/>
            <person name="Zelensky A."/>
            <person name="Zhou K."/>
            <person name="Armbrust E.V."/>
            <person name="Bhattacharya D."/>
            <person name="Goodenough U.W."/>
            <person name="Van de Peer Y."/>
            <person name="Grigoriev I.V."/>
        </authorList>
    </citation>
    <scope>NUCLEOTIDE SEQUENCE [LARGE SCALE GENOMIC DNA]</scope>
    <source>
        <strain evidence="2 3">CCMP1545</strain>
    </source>
</reference>
<dbReference type="STRING" id="564608.C1MK48"/>
<accession>C1MK48</accession>
<feature type="compositionally biased region" description="Pro residues" evidence="1">
    <location>
        <begin position="77"/>
        <end position="88"/>
    </location>
</feature>
<organism evidence="3">
    <name type="scientific">Micromonas pusilla (strain CCMP1545)</name>
    <name type="common">Picoplanktonic green alga</name>
    <dbReference type="NCBI Taxonomy" id="564608"/>
    <lineage>
        <taxon>Eukaryota</taxon>
        <taxon>Viridiplantae</taxon>
        <taxon>Chlorophyta</taxon>
        <taxon>Mamiellophyceae</taxon>
        <taxon>Mamiellales</taxon>
        <taxon>Mamiellaceae</taxon>
        <taxon>Micromonas</taxon>
    </lineage>
</organism>
<feature type="compositionally biased region" description="Gly residues" evidence="1">
    <location>
        <begin position="195"/>
        <end position="218"/>
    </location>
</feature>
<proteinExistence type="predicted"/>
<feature type="compositionally biased region" description="Low complexity" evidence="1">
    <location>
        <begin position="514"/>
        <end position="526"/>
    </location>
</feature>
<dbReference type="KEGG" id="mpp:MICPUCDRAFT_64212"/>
<dbReference type="EMBL" id="GG663736">
    <property type="protein sequence ID" value="EEH59704.1"/>
    <property type="molecule type" value="Genomic_DNA"/>
</dbReference>
<keyword evidence="3" id="KW-1185">Reference proteome</keyword>
<feature type="compositionally biased region" description="Gly residues" evidence="1">
    <location>
        <begin position="57"/>
        <end position="69"/>
    </location>
</feature>